<dbReference type="Proteomes" id="UP000007014">
    <property type="component" value="Chromosome 10"/>
</dbReference>
<dbReference type="Gene3D" id="3.40.50.1820">
    <property type="entry name" value="alpha/beta hydrolase"/>
    <property type="match status" value="1"/>
</dbReference>
<dbReference type="OMA" id="WAYPREY"/>
<dbReference type="EMBL" id="AP006492">
    <property type="protein sequence ID" value="BAM80338.1"/>
    <property type="molecule type" value="Genomic_DNA"/>
</dbReference>
<dbReference type="HOGENOM" id="CLU_017120_0_0_1"/>
<keyword evidence="4" id="KW-0645">Protease</keyword>
<dbReference type="eggNOG" id="KOG2100">
    <property type="taxonomic scope" value="Eukaryota"/>
</dbReference>
<evidence type="ECO:0000313" key="5">
    <source>
        <dbReference type="Proteomes" id="UP000007014"/>
    </source>
</evidence>
<feature type="compositionally biased region" description="Polar residues" evidence="2">
    <location>
        <begin position="671"/>
        <end position="688"/>
    </location>
</feature>
<evidence type="ECO:0000256" key="1">
    <source>
        <dbReference type="ARBA" id="ARBA00022801"/>
    </source>
</evidence>
<dbReference type="STRING" id="280699.M1VHH9"/>
<dbReference type="AlphaFoldDB" id="M1VHH9"/>
<dbReference type="Pfam" id="PF00326">
    <property type="entry name" value="Peptidase_S9"/>
    <property type="match status" value="1"/>
</dbReference>
<proteinExistence type="predicted"/>
<feature type="domain" description="Peptidase S9 prolyl oligopeptidase catalytic" evidence="3">
    <location>
        <begin position="831"/>
        <end position="984"/>
    </location>
</feature>
<dbReference type="KEGG" id="cme:CYME_CMJ225C"/>
<keyword evidence="1" id="KW-0378">Hydrolase</keyword>
<evidence type="ECO:0000259" key="3">
    <source>
        <dbReference type="Pfam" id="PF00326"/>
    </source>
</evidence>
<feature type="region of interest" description="Disordered" evidence="2">
    <location>
        <begin position="671"/>
        <end position="698"/>
    </location>
</feature>
<dbReference type="PANTHER" id="PTHR42776">
    <property type="entry name" value="SERINE PEPTIDASE S9 FAMILY MEMBER"/>
    <property type="match status" value="1"/>
</dbReference>
<dbReference type="InterPro" id="IPR029058">
    <property type="entry name" value="AB_hydrolase_fold"/>
</dbReference>
<dbReference type="GO" id="GO:0006508">
    <property type="term" value="P:proteolysis"/>
    <property type="evidence" value="ECO:0007669"/>
    <property type="project" value="InterPro"/>
</dbReference>
<keyword evidence="4" id="KW-0031">Aminopeptidase</keyword>
<dbReference type="GO" id="GO:0004252">
    <property type="term" value="F:serine-type endopeptidase activity"/>
    <property type="evidence" value="ECO:0007669"/>
    <property type="project" value="TreeGrafter"/>
</dbReference>
<keyword evidence="5" id="KW-1185">Reference proteome</keyword>
<protein>
    <submittedName>
        <fullName evidence="4">Probable dipeptidyl aminopeptidase</fullName>
    </submittedName>
</protein>
<dbReference type="ESTHER" id="cyam1-m1vhh9">
    <property type="family name" value="Glutamyl_Peptidase_S9"/>
</dbReference>
<accession>M1VHH9</accession>
<dbReference type="GeneID" id="16993915"/>
<dbReference type="SUPFAM" id="SSF53474">
    <property type="entry name" value="alpha/beta-Hydrolases"/>
    <property type="match status" value="1"/>
</dbReference>
<reference evidence="4 5" key="1">
    <citation type="journal article" date="2004" name="Nature">
        <title>Genome sequence of the ultrasmall unicellular red alga Cyanidioschyzon merolae 10D.</title>
        <authorList>
            <person name="Matsuzaki M."/>
            <person name="Misumi O."/>
            <person name="Shin-i T."/>
            <person name="Maruyama S."/>
            <person name="Takahara M."/>
            <person name="Miyagishima S."/>
            <person name="Mori T."/>
            <person name="Nishida K."/>
            <person name="Yagisawa F."/>
            <person name="Nishida K."/>
            <person name="Yoshida Y."/>
            <person name="Nishimura Y."/>
            <person name="Nakao S."/>
            <person name="Kobayashi T."/>
            <person name="Momoyama Y."/>
            <person name="Higashiyama T."/>
            <person name="Minoda A."/>
            <person name="Sano M."/>
            <person name="Nomoto H."/>
            <person name="Oishi K."/>
            <person name="Hayashi H."/>
            <person name="Ohta F."/>
            <person name="Nishizaka S."/>
            <person name="Haga S."/>
            <person name="Miura S."/>
            <person name="Morishita T."/>
            <person name="Kabeya Y."/>
            <person name="Terasawa K."/>
            <person name="Suzuki Y."/>
            <person name="Ishii Y."/>
            <person name="Asakawa S."/>
            <person name="Takano H."/>
            <person name="Ohta N."/>
            <person name="Kuroiwa H."/>
            <person name="Tanaka K."/>
            <person name="Shimizu N."/>
            <person name="Sugano S."/>
            <person name="Sato N."/>
            <person name="Nozaki H."/>
            <person name="Ogasawara N."/>
            <person name="Kohara Y."/>
            <person name="Kuroiwa T."/>
        </authorList>
    </citation>
    <scope>NUCLEOTIDE SEQUENCE [LARGE SCALE GENOMIC DNA]</scope>
    <source>
        <strain evidence="4 5">10D</strain>
    </source>
</reference>
<gene>
    <name evidence="4" type="ORF">CYME_CMJ225C</name>
</gene>
<dbReference type="RefSeq" id="XP_005534945.1">
    <property type="nucleotide sequence ID" value="XM_005534888.1"/>
</dbReference>
<dbReference type="Gramene" id="CMJ225CT">
    <property type="protein sequence ID" value="CMJ225CT"/>
    <property type="gene ID" value="CMJ225C"/>
</dbReference>
<reference evidence="4 5" key="2">
    <citation type="journal article" date="2007" name="BMC Biol.">
        <title>A 100%-complete sequence reveals unusually simple genomic features in the hot-spring red alga Cyanidioschyzon merolae.</title>
        <authorList>
            <person name="Nozaki H."/>
            <person name="Takano H."/>
            <person name="Misumi O."/>
            <person name="Terasawa K."/>
            <person name="Matsuzaki M."/>
            <person name="Maruyama S."/>
            <person name="Nishida K."/>
            <person name="Yagisawa F."/>
            <person name="Yoshida Y."/>
            <person name="Fujiwara T."/>
            <person name="Takio S."/>
            <person name="Tamura K."/>
            <person name="Chung S.J."/>
            <person name="Nakamura S."/>
            <person name="Kuroiwa H."/>
            <person name="Tanaka K."/>
            <person name="Sato N."/>
            <person name="Kuroiwa T."/>
        </authorList>
    </citation>
    <scope>NUCLEOTIDE SEQUENCE [LARGE SCALE GENOMIC DNA]</scope>
    <source>
        <strain evidence="4 5">10D</strain>
    </source>
</reference>
<dbReference type="OrthoDB" id="1812at2759"/>
<evidence type="ECO:0000256" key="2">
    <source>
        <dbReference type="SAM" id="MobiDB-lite"/>
    </source>
</evidence>
<feature type="region of interest" description="Disordered" evidence="2">
    <location>
        <begin position="1015"/>
        <end position="1037"/>
    </location>
</feature>
<dbReference type="SUPFAM" id="SSF82171">
    <property type="entry name" value="DPP6 N-terminal domain-like"/>
    <property type="match status" value="1"/>
</dbReference>
<sequence length="1037" mass="115593">MNGLCAALMKPPMVWFVPPAGRLRRAPGWTRVAASATSHHRSEQLQRWRRHRHDALGLKALRASADETAPMPWDASKSGVIPYQKPPKEIQALVDADLDPVLALSPGEEIRYILELKRPPRSPIRNFALEELRLAGIRFYPATYTPARMTFFCGIGVRELDAPDRTAWSFTGLASGQLDIGYVKWSPDGAQVAFCTFDRERGLDLWLADIATRSARCLLQSGISLARELGIERQQTTDITQPALPERLRLNGIVSDPFAWCGNTGYLLVNLAVYDEAQDQTADPLKTQRWQQAKRPTVPLGPTVQVYEAGRAAPARTIPDLLRDEFDMEIFELYTTTQLALLDTRTGRMHSIGGAGVFRYASPSPDGKYLLVERIERPYSTSVPASRFPRTVEIYDLVHRALTRTVAHIPAQEHVPLAFDATVSGPRAFGWRQDDVQRATLVWVEAQDQGDPEQQVSVRDVVYCLRAPFSDTEERPRPLIALAKRFGGITWGDNTTAVVSETWYKSRSIRTYLFEPAASLGGESAPSISEPTQLQCLFDIPDWEDAYRNPGNLVVKATPSGKLVLHLVGPRRRQVLLTGSGASDQGNRPFLDLLDLDTRARWRLWQSAPPYLEYFLKVLEPRSSERVPRRLLISRESPTEPSNCYIIECMDPVPLPSGVSMDAWTAHTDQALSSDNGQQESPVDQAQGNGDVAHDHHHAVRRRWRQLRQVTWFPHPAPSLASVQRQLVRYERSTDQVRLSASLYLPPGYDKTRDGPLPFFVWAYPREFLSADSAGQLRDSPYGFTHLARVPLYWLTQGFGILEGPSMPIIGPSGEDANDTFIEQLVASARAAVAFLVSNGYADPQRIAIGGHSYGAFMAANLLCHAPDLFRCGIARSGAYNRTLTPFGFQNEQRTLWQARDVYVRMSPYLYANQIQAPLLLIHGEDDDNPGTYPLQSERFFQALKGQGKIARLVLLPLESHSYQARESVLHVLAEMDAWLKRWCAPAASSYTSMSPASIPTEMNTHNTAAADAGLGLSRTPTVPTHHEGDTQGPGTL</sequence>
<dbReference type="PANTHER" id="PTHR42776:SF28">
    <property type="entry name" value="GLUTAMYL ENDOPEPTIDASE, CHLOROPLASTIC-RELATED"/>
    <property type="match status" value="1"/>
</dbReference>
<dbReference type="InterPro" id="IPR001375">
    <property type="entry name" value="Peptidase_S9_cat"/>
</dbReference>
<name>M1VHH9_CYAM1</name>
<organism evidence="4 5">
    <name type="scientific">Cyanidioschyzon merolae (strain NIES-3377 / 10D)</name>
    <name type="common">Unicellular red alga</name>
    <dbReference type="NCBI Taxonomy" id="280699"/>
    <lineage>
        <taxon>Eukaryota</taxon>
        <taxon>Rhodophyta</taxon>
        <taxon>Bangiophyceae</taxon>
        <taxon>Cyanidiales</taxon>
        <taxon>Cyanidiaceae</taxon>
        <taxon>Cyanidioschyzon</taxon>
    </lineage>
</organism>
<dbReference type="GO" id="GO:0004177">
    <property type="term" value="F:aminopeptidase activity"/>
    <property type="evidence" value="ECO:0007669"/>
    <property type="project" value="UniProtKB-KW"/>
</dbReference>
<evidence type="ECO:0000313" key="4">
    <source>
        <dbReference type="EMBL" id="BAM80338.1"/>
    </source>
</evidence>